<accession>A0ABV1CNT3</accession>
<dbReference type="GO" id="GO:0016757">
    <property type="term" value="F:glycosyltransferase activity"/>
    <property type="evidence" value="ECO:0007669"/>
    <property type="project" value="UniProtKB-KW"/>
</dbReference>
<sequence>MLFSIVVPVYNVEKYLEECLNSIIKQILQISESCEIILVNDGSTDSSGEICNRYNAMYPNIVKVFHNSNHGLLMTRRFGYKKAKGEYIVNCDSDDVLESDFFKSLVETIKEYSRPDMIIFNQYLYDGQDKKVAFDNILSKKNVSVVSKEDVLRQFLMGNSLVSICGAVYKRTCIDIDKNYLMYAHVSNGEDSLQKIELFDYAETFVYLNKALYNYRMGSGMTTKFDANYYGSFKVVFKEIIKRKEKWNLPDFEYLLSIKVLSTVGRAITQTRLKRWKNYNDHKKYLQKIRRDDILNEYIVNVNVIKKQIQKSHFVFLILLEKHLYCIIIVLLNLKNLSEKIGMGK</sequence>
<dbReference type="RefSeq" id="WP_349084243.1">
    <property type="nucleotide sequence ID" value="NZ_JBBNFW010000182.1"/>
</dbReference>
<keyword evidence="2 4" id="KW-0808">Transferase</keyword>
<organism evidence="4 5">
    <name type="scientific">Blautia acetigignens</name>
    <dbReference type="NCBI Taxonomy" id="2981783"/>
    <lineage>
        <taxon>Bacteria</taxon>
        <taxon>Bacillati</taxon>
        <taxon>Bacillota</taxon>
        <taxon>Clostridia</taxon>
        <taxon>Lachnospirales</taxon>
        <taxon>Lachnospiraceae</taxon>
        <taxon>Blautia</taxon>
    </lineage>
</organism>
<proteinExistence type="predicted"/>
<dbReference type="PANTHER" id="PTHR22916">
    <property type="entry name" value="GLYCOSYLTRANSFERASE"/>
    <property type="match status" value="1"/>
</dbReference>
<evidence type="ECO:0000313" key="4">
    <source>
        <dbReference type="EMBL" id="MEQ2414050.1"/>
    </source>
</evidence>
<dbReference type="Pfam" id="PF00535">
    <property type="entry name" value="Glycos_transf_2"/>
    <property type="match status" value="1"/>
</dbReference>
<keyword evidence="5" id="KW-1185">Reference proteome</keyword>
<evidence type="ECO:0000256" key="2">
    <source>
        <dbReference type="ARBA" id="ARBA00022679"/>
    </source>
</evidence>
<dbReference type="CDD" id="cd00761">
    <property type="entry name" value="Glyco_tranf_GTA_type"/>
    <property type="match status" value="1"/>
</dbReference>
<dbReference type="SUPFAM" id="SSF53448">
    <property type="entry name" value="Nucleotide-diphospho-sugar transferases"/>
    <property type="match status" value="1"/>
</dbReference>
<dbReference type="Proteomes" id="UP001470752">
    <property type="component" value="Unassembled WGS sequence"/>
</dbReference>
<keyword evidence="1 4" id="KW-0328">Glycosyltransferase</keyword>
<name>A0ABV1CNT3_9FIRM</name>
<reference evidence="4 5" key="1">
    <citation type="submission" date="2024-04" db="EMBL/GenBank/DDBJ databases">
        <title>Human intestinal bacterial collection.</title>
        <authorList>
            <person name="Pauvert C."/>
            <person name="Hitch T.C.A."/>
            <person name="Clavel T."/>
        </authorList>
    </citation>
    <scope>NUCLEOTIDE SEQUENCE [LARGE SCALE GENOMIC DNA]</scope>
    <source>
        <strain evidence="4 5">CLA-AA-H161</strain>
    </source>
</reference>
<evidence type="ECO:0000313" key="5">
    <source>
        <dbReference type="Proteomes" id="UP001470752"/>
    </source>
</evidence>
<dbReference type="InterPro" id="IPR001173">
    <property type="entry name" value="Glyco_trans_2-like"/>
</dbReference>
<dbReference type="EC" id="2.4.-.-" evidence="4"/>
<feature type="domain" description="Glycosyltransferase 2-like" evidence="3">
    <location>
        <begin position="4"/>
        <end position="130"/>
    </location>
</feature>
<evidence type="ECO:0000259" key="3">
    <source>
        <dbReference type="Pfam" id="PF00535"/>
    </source>
</evidence>
<comment type="caution">
    <text evidence="4">The sequence shown here is derived from an EMBL/GenBank/DDBJ whole genome shotgun (WGS) entry which is preliminary data.</text>
</comment>
<dbReference type="EMBL" id="JBBNFW010000182">
    <property type="protein sequence ID" value="MEQ2414050.1"/>
    <property type="molecule type" value="Genomic_DNA"/>
</dbReference>
<gene>
    <name evidence="4" type="ORF">AAAX94_13605</name>
</gene>
<dbReference type="Gene3D" id="3.90.550.10">
    <property type="entry name" value="Spore Coat Polysaccharide Biosynthesis Protein SpsA, Chain A"/>
    <property type="match status" value="1"/>
</dbReference>
<protein>
    <submittedName>
        <fullName evidence="4">Glycosyltransferase family A protein</fullName>
        <ecNumber evidence="4">2.4.-.-</ecNumber>
    </submittedName>
</protein>
<dbReference type="PANTHER" id="PTHR22916:SF51">
    <property type="entry name" value="GLYCOSYLTRANSFERASE EPSH-RELATED"/>
    <property type="match status" value="1"/>
</dbReference>
<dbReference type="InterPro" id="IPR029044">
    <property type="entry name" value="Nucleotide-diphossugar_trans"/>
</dbReference>
<evidence type="ECO:0000256" key="1">
    <source>
        <dbReference type="ARBA" id="ARBA00022676"/>
    </source>
</evidence>